<reference evidence="2" key="1">
    <citation type="submission" date="2020-05" db="UniProtKB">
        <authorList>
            <consortium name="EnsemblMetazoa"/>
        </authorList>
    </citation>
    <scope>IDENTIFICATION</scope>
    <source>
        <strain evidence="2">BB02</strain>
    </source>
</reference>
<dbReference type="KEGG" id="bgt:106057368"/>
<dbReference type="VEuPathDB" id="VectorBase:BGLB021187"/>
<feature type="signal peptide" evidence="1">
    <location>
        <begin position="1"/>
        <end position="18"/>
    </location>
</feature>
<evidence type="ECO:0000313" key="2">
    <source>
        <dbReference type="EnsemblMetazoa" id="BGLB021187-PA"/>
    </source>
</evidence>
<evidence type="ECO:0000313" key="3">
    <source>
        <dbReference type="Proteomes" id="UP000076420"/>
    </source>
</evidence>
<accession>A0A2C9KM00</accession>
<evidence type="ECO:0000256" key="1">
    <source>
        <dbReference type="SAM" id="SignalP"/>
    </source>
</evidence>
<dbReference type="Proteomes" id="UP000076420">
    <property type="component" value="Unassembled WGS sequence"/>
</dbReference>
<protein>
    <recommendedName>
        <fullName evidence="4">Prokineticin domain-containing protein</fullName>
    </recommendedName>
</protein>
<organism evidence="2 3">
    <name type="scientific">Biomphalaria glabrata</name>
    <name type="common">Bloodfluke planorb</name>
    <name type="synonym">Freshwater snail</name>
    <dbReference type="NCBI Taxonomy" id="6526"/>
    <lineage>
        <taxon>Eukaryota</taxon>
        <taxon>Metazoa</taxon>
        <taxon>Spiralia</taxon>
        <taxon>Lophotrochozoa</taxon>
        <taxon>Mollusca</taxon>
        <taxon>Gastropoda</taxon>
        <taxon>Heterobranchia</taxon>
        <taxon>Euthyneura</taxon>
        <taxon>Panpulmonata</taxon>
        <taxon>Hygrophila</taxon>
        <taxon>Lymnaeoidea</taxon>
        <taxon>Planorbidae</taxon>
        <taxon>Biomphalaria</taxon>
    </lineage>
</organism>
<feature type="chain" id="PRO_5012067366" description="Prokineticin domain-containing protein" evidence="1">
    <location>
        <begin position="19"/>
        <end position="124"/>
    </location>
</feature>
<keyword evidence="1" id="KW-0732">Signal</keyword>
<name>A0A2C9KM00_BIOGL</name>
<sequence>MYGTFFWTLAALFAFSQALVGKVCRVESECDPGECCQILSEFMVMSKRQEVLLNTVAPLTKTGTCQKYKVEGDPCGHFEKINGYCSCAPGTYCHSYEIPVPTMAARSMIAPHPGFQWVSKCEKQ</sequence>
<dbReference type="AlphaFoldDB" id="A0A2C9KM00"/>
<proteinExistence type="predicted"/>
<dbReference type="VEuPathDB" id="VectorBase:BGLAX_050781"/>
<gene>
    <name evidence="2" type="primary">106057368</name>
</gene>
<evidence type="ECO:0008006" key="4">
    <source>
        <dbReference type="Google" id="ProtNLM"/>
    </source>
</evidence>
<dbReference type="EnsemblMetazoa" id="BGLB021187-RA">
    <property type="protein sequence ID" value="BGLB021187-PA"/>
    <property type="gene ID" value="BGLB021187"/>
</dbReference>